<feature type="transmembrane region" description="Helical" evidence="1">
    <location>
        <begin position="21"/>
        <end position="40"/>
    </location>
</feature>
<dbReference type="EMBL" id="BJYM01000014">
    <property type="protein sequence ID" value="GEN88640.1"/>
    <property type="molecule type" value="Genomic_DNA"/>
</dbReference>
<evidence type="ECO:0000313" key="2">
    <source>
        <dbReference type="EMBL" id="GEN88640.1"/>
    </source>
</evidence>
<keyword evidence="1" id="KW-1133">Transmembrane helix</keyword>
<evidence type="ECO:0000313" key="3">
    <source>
        <dbReference type="Proteomes" id="UP000321558"/>
    </source>
</evidence>
<protein>
    <submittedName>
        <fullName evidence="2">Uncharacterized protein</fullName>
    </submittedName>
</protein>
<comment type="caution">
    <text evidence="2">The sequence shown here is derived from an EMBL/GenBank/DDBJ whole genome shotgun (WGS) entry which is preliminary data.</text>
</comment>
<name>A0A511ZMI2_9BACI</name>
<dbReference type="AlphaFoldDB" id="A0A511ZMI2"/>
<evidence type="ECO:0000256" key="1">
    <source>
        <dbReference type="SAM" id="Phobius"/>
    </source>
</evidence>
<gene>
    <name evidence="2" type="ORF">OSO01_33790</name>
</gene>
<sequence length="45" mass="5464">MELLFKRECSKRTKCEKTRDNIDITIVKCYVNIVYIPMYWGGIYE</sequence>
<organism evidence="2 3">
    <name type="scientific">Oceanobacillus sojae</name>
    <dbReference type="NCBI Taxonomy" id="582851"/>
    <lineage>
        <taxon>Bacteria</taxon>
        <taxon>Bacillati</taxon>
        <taxon>Bacillota</taxon>
        <taxon>Bacilli</taxon>
        <taxon>Bacillales</taxon>
        <taxon>Bacillaceae</taxon>
        <taxon>Oceanobacillus</taxon>
    </lineage>
</organism>
<keyword evidence="1" id="KW-0812">Transmembrane</keyword>
<proteinExistence type="predicted"/>
<accession>A0A511ZMI2</accession>
<keyword evidence="1" id="KW-0472">Membrane</keyword>
<keyword evidence="3" id="KW-1185">Reference proteome</keyword>
<dbReference type="Proteomes" id="UP000321558">
    <property type="component" value="Unassembled WGS sequence"/>
</dbReference>
<reference evidence="2 3" key="1">
    <citation type="submission" date="2019-07" db="EMBL/GenBank/DDBJ databases">
        <title>Whole genome shotgun sequence of Oceanobacillus sojae NBRC 105379.</title>
        <authorList>
            <person name="Hosoyama A."/>
            <person name="Uohara A."/>
            <person name="Ohji S."/>
            <person name="Ichikawa N."/>
        </authorList>
    </citation>
    <scope>NUCLEOTIDE SEQUENCE [LARGE SCALE GENOMIC DNA]</scope>
    <source>
        <strain evidence="2 3">NBRC 105379</strain>
    </source>
</reference>